<organism evidence="2 3">
    <name type="scientific">Candidatus Hydrogenosomobacter endosymbioticus</name>
    <dbReference type="NCBI Taxonomy" id="2558174"/>
    <lineage>
        <taxon>Bacteria</taxon>
        <taxon>Pseudomonadati</taxon>
        <taxon>Pseudomonadota</taxon>
        <taxon>Alphaproteobacteria</taxon>
        <taxon>Holosporales</taxon>
        <taxon>Holosporaceae</taxon>
        <taxon>Candidatus Hydrogenosomobacter</taxon>
    </lineage>
</organism>
<dbReference type="PROSITE" id="PS50914">
    <property type="entry name" value="BON"/>
    <property type="match status" value="1"/>
</dbReference>
<evidence type="ECO:0000313" key="3">
    <source>
        <dbReference type="Proteomes" id="UP001320209"/>
    </source>
</evidence>
<protein>
    <submittedName>
        <fullName evidence="2">Osmotically-inducible protein OsmY</fullName>
    </submittedName>
</protein>
<dbReference type="PANTHER" id="PTHR34606">
    <property type="entry name" value="BON DOMAIN-CONTAINING PROTEIN"/>
    <property type="match status" value="1"/>
</dbReference>
<dbReference type="Proteomes" id="UP001320209">
    <property type="component" value="Chromosome"/>
</dbReference>
<dbReference type="PROSITE" id="PS51257">
    <property type="entry name" value="PROKAR_LIPOPROTEIN"/>
    <property type="match status" value="1"/>
</dbReference>
<evidence type="ECO:0000313" key="2">
    <source>
        <dbReference type="EMBL" id="BDB96466.1"/>
    </source>
</evidence>
<name>A0ABN6L7K1_9PROT</name>
<dbReference type="RefSeq" id="WP_236864852.1">
    <property type="nucleotide sequence ID" value="NZ_AP025225.1"/>
</dbReference>
<reference evidence="2" key="1">
    <citation type="submission" date="2021-10" db="EMBL/GenBank/DDBJ databases">
        <title>Genome Sequence of The Candidatus Hydrogeosomobacter endosymbioticus, an Intracellular Bacterial Symbiont of the Anaerobic Ciliate GW7.</title>
        <authorList>
            <person name="Shiohama Y."/>
            <person name="Shinzato N."/>
        </authorList>
    </citation>
    <scope>NUCLEOTIDE SEQUENCE [LARGE SCALE GENOMIC DNA]</scope>
    <source>
        <strain evidence="2">200920</strain>
    </source>
</reference>
<accession>A0ABN6L7K1</accession>
<proteinExistence type="predicted"/>
<evidence type="ECO:0000259" key="1">
    <source>
        <dbReference type="PROSITE" id="PS50914"/>
    </source>
</evidence>
<sequence length="192" mass="21376">MFRIVDWMFGIRRFPLVFFAILASAVLSGCETWHFVLSPSQERGVVGAVRDNRIRVAINAAWIKSGLSDAAAQVELIVYGGNVILMGIVQSDKIRSGAVDVARKVSGVKRVIDAMRIGDENMGDYANDTWLTCKLRGLLFADMRILSHNYHVKVIDRVAYILGSAQNKEEFNCVVGHAESLPIRKVISYVDF</sequence>
<dbReference type="Pfam" id="PF04972">
    <property type="entry name" value="BON"/>
    <property type="match status" value="1"/>
</dbReference>
<gene>
    <name evidence="2" type="ORF">HYD_5990</name>
</gene>
<dbReference type="InterPro" id="IPR051686">
    <property type="entry name" value="Lipoprotein_DolP"/>
</dbReference>
<dbReference type="Gene3D" id="3.30.1340.30">
    <property type="match status" value="1"/>
</dbReference>
<dbReference type="EMBL" id="AP025225">
    <property type="protein sequence ID" value="BDB96466.1"/>
    <property type="molecule type" value="Genomic_DNA"/>
</dbReference>
<dbReference type="InterPro" id="IPR007055">
    <property type="entry name" value="BON_dom"/>
</dbReference>
<feature type="domain" description="BON" evidence="1">
    <location>
        <begin position="50"/>
        <end position="119"/>
    </location>
</feature>
<dbReference type="PANTHER" id="PTHR34606:SF15">
    <property type="entry name" value="BON DOMAIN-CONTAINING PROTEIN"/>
    <property type="match status" value="1"/>
</dbReference>
<keyword evidence="3" id="KW-1185">Reference proteome</keyword>